<name>A0A4R2M7C0_RUBGE</name>
<accession>A0A4R2M7C0</accession>
<protein>
    <recommendedName>
        <fullName evidence="3">Glycosyl transferase family 25</fullName>
    </recommendedName>
</protein>
<dbReference type="AlphaFoldDB" id="A0A4R2M7C0"/>
<sequence length="265" mass="30026">MPMVLADTHVVSLRDDVQRRHHIVEHFATIGLERYRFWPAVRHDDPRVAVAFRDGTVKRWPPCFRCGKPACDCRNNVLIPPQVANWLSFVTLWRSLPDDPAAFHLICEDDVHFRDGALDRLEAFLCAYTPRSQRVLIRLAQSGEDPGPVVDQALERTQRVAMSNAAYIVNGAMAAFLARSFGRIEHTSDVWLHAVVAADPTIDAFTLEPLLATDLSYNRDFARFKSRIHPKGIDESDRARQATHRMRATSDADYTELLASWGVLP</sequence>
<dbReference type="RefSeq" id="WP_132647054.1">
    <property type="nucleotide sequence ID" value="NZ_CP181386.1"/>
</dbReference>
<evidence type="ECO:0000313" key="2">
    <source>
        <dbReference type="Proteomes" id="UP000295106"/>
    </source>
</evidence>
<reference evidence="1 2" key="1">
    <citation type="submission" date="2019-03" db="EMBL/GenBank/DDBJ databases">
        <title>Genomic Encyclopedia of Type Strains, Phase IV (KMG-IV): sequencing the most valuable type-strain genomes for metagenomic binning, comparative biology and taxonomic classification.</title>
        <authorList>
            <person name="Goeker M."/>
        </authorList>
    </citation>
    <scope>NUCLEOTIDE SEQUENCE [LARGE SCALE GENOMIC DNA]</scope>
    <source>
        <strain evidence="1 2">DSM 1709</strain>
    </source>
</reference>
<gene>
    <name evidence="1" type="ORF">EV684_10684</name>
</gene>
<proteinExistence type="predicted"/>
<evidence type="ECO:0000313" key="1">
    <source>
        <dbReference type="EMBL" id="TCP02522.1"/>
    </source>
</evidence>
<dbReference type="GeneID" id="99683485"/>
<evidence type="ECO:0008006" key="3">
    <source>
        <dbReference type="Google" id="ProtNLM"/>
    </source>
</evidence>
<comment type="caution">
    <text evidence="1">The sequence shown here is derived from an EMBL/GenBank/DDBJ whole genome shotgun (WGS) entry which is preliminary data.</text>
</comment>
<dbReference type="EMBL" id="SLXD01000006">
    <property type="protein sequence ID" value="TCP02522.1"/>
    <property type="molecule type" value="Genomic_DNA"/>
</dbReference>
<organism evidence="1 2">
    <name type="scientific">Rubrivivax gelatinosus</name>
    <name type="common">Rhodocyclus gelatinosus</name>
    <name type="synonym">Rhodopseudomonas gelatinosa</name>
    <dbReference type="NCBI Taxonomy" id="28068"/>
    <lineage>
        <taxon>Bacteria</taxon>
        <taxon>Pseudomonadati</taxon>
        <taxon>Pseudomonadota</taxon>
        <taxon>Betaproteobacteria</taxon>
        <taxon>Burkholderiales</taxon>
        <taxon>Sphaerotilaceae</taxon>
        <taxon>Rubrivivax</taxon>
    </lineage>
</organism>
<dbReference type="Proteomes" id="UP000295106">
    <property type="component" value="Unassembled WGS sequence"/>
</dbReference>
<dbReference type="OrthoDB" id="3034412at2"/>